<dbReference type="AlphaFoldDB" id="M5UAD3"/>
<protein>
    <submittedName>
        <fullName evidence="2">Putative secreted protein</fullName>
    </submittedName>
</protein>
<feature type="chain" id="PRO_5004073316" evidence="1">
    <location>
        <begin position="21"/>
        <end position="613"/>
    </location>
</feature>
<dbReference type="PROSITE" id="PS51257">
    <property type="entry name" value="PROKAR_LIPOPROTEIN"/>
    <property type="match status" value="1"/>
</dbReference>
<dbReference type="InterPro" id="IPR011990">
    <property type="entry name" value="TPR-like_helical_dom_sf"/>
</dbReference>
<reference evidence="2 3" key="1">
    <citation type="journal article" date="2013" name="Mar. Genomics">
        <title>Expression of sulfatases in Rhodopirellula baltica and the diversity of sulfatases in the genus Rhodopirellula.</title>
        <authorList>
            <person name="Wegner C.E."/>
            <person name="Richter-Heitmann T."/>
            <person name="Klindworth A."/>
            <person name="Klockow C."/>
            <person name="Richter M."/>
            <person name="Achstetter T."/>
            <person name="Glockner F.O."/>
            <person name="Harder J."/>
        </authorList>
    </citation>
    <scope>NUCLEOTIDE SEQUENCE [LARGE SCALE GENOMIC DNA]</scope>
    <source>
        <strain evidence="2 3">SM41</strain>
    </source>
</reference>
<dbReference type="PATRIC" id="fig|1263870.3.peg.197"/>
<name>M5UAD3_9BACT</name>
<dbReference type="Proteomes" id="UP000011885">
    <property type="component" value="Unassembled WGS sequence"/>
</dbReference>
<feature type="signal peptide" evidence="1">
    <location>
        <begin position="1"/>
        <end position="20"/>
    </location>
</feature>
<proteinExistence type="predicted"/>
<dbReference type="Gene3D" id="1.25.40.10">
    <property type="entry name" value="Tetratricopeptide repeat domain"/>
    <property type="match status" value="1"/>
</dbReference>
<organism evidence="2 3">
    <name type="scientific">Rhodopirellula sallentina SM41</name>
    <dbReference type="NCBI Taxonomy" id="1263870"/>
    <lineage>
        <taxon>Bacteria</taxon>
        <taxon>Pseudomonadati</taxon>
        <taxon>Planctomycetota</taxon>
        <taxon>Planctomycetia</taxon>
        <taxon>Pirellulales</taxon>
        <taxon>Pirellulaceae</taxon>
        <taxon>Rhodopirellula</taxon>
    </lineage>
</organism>
<sequence>MRSNVLLCCVFALALSSALGCRDESSEMDRIMAERQVALQEKTRQDHLGETVSLLNQYVSLNEEKARRQIAYHTNQWLRESEARAKRSGKEIEQPTEIPEIAETLGEMLSPEALQDKILRPEFTTDDVPFLRDANTFRHVVAWIDSPVRDDLLFADWLEGLRQNAREQPGEDSDDVMTQAQIDQLQTAMRLFDWTVRNVALEPDTLPAPPGLQIPRMPAGLPFEGPGFRQSDYQTLWRGRGDWLQRSGVFTQLCVQAGIPAAVLATQSDETGSRTPWSVGVLIGEQIFLFEPKLGLPIPGPDQTGIATLAQARKDASVMRRLDVAGYFDYPLSRSDVSQSVALLNVHAETLATRMKRLESGLTGDRRMTLWVDAEDWAKRFDAVPGIAGVRIWEIPTINEIYARGMELVAERDPAFAFWYRARFAVMESNDASSNNLAKGRWKHLTGEFVDDEIEGESGARTRYLEQRAPEFEIDDLRINVELQMQYGLRRELGVEPAQYDAQLRQMQDFMRLGKRTATYWLALVQYDDGRFQTAHNWFTKRVLDDEQRSYWEDAAVYNAARSIEAEGKIELAIATLKTDRNVSDHGNRLRARLLGKLASESEPETEDDAEEE</sequence>
<dbReference type="EMBL" id="ANOH01000011">
    <property type="protein sequence ID" value="EMI58380.1"/>
    <property type="molecule type" value="Genomic_DNA"/>
</dbReference>
<keyword evidence="3" id="KW-1185">Reference proteome</keyword>
<accession>M5UAD3</accession>
<evidence type="ECO:0000313" key="3">
    <source>
        <dbReference type="Proteomes" id="UP000011885"/>
    </source>
</evidence>
<evidence type="ECO:0000256" key="1">
    <source>
        <dbReference type="SAM" id="SignalP"/>
    </source>
</evidence>
<keyword evidence="1" id="KW-0732">Signal</keyword>
<gene>
    <name evidence="2" type="ORF">RSSM_00174</name>
</gene>
<comment type="caution">
    <text evidence="2">The sequence shown here is derived from an EMBL/GenBank/DDBJ whole genome shotgun (WGS) entry which is preliminary data.</text>
</comment>
<evidence type="ECO:0000313" key="2">
    <source>
        <dbReference type="EMBL" id="EMI58380.1"/>
    </source>
</evidence>
<dbReference type="RefSeq" id="WP_008673354.1">
    <property type="nucleotide sequence ID" value="NZ_ANOH01000011.1"/>
</dbReference>